<sequence length="311" mass="34790">MSQHALRIPLRNVASKSLKPQWICQRCLATQAQPSTVYQKLPTADLLSRQLPQRKLPDQYLSHVNAETLPISEQEQWEKVAPHKKIVGVVVSHGKMDKTVRVRVAGQRWNNKIKKYYRADQNHLVHDPNNSLVTGDVVELHRLKVSTQVEHVVSKIVSPFGNPIESRPPVPSPEDRLAAYKAKRFVKLERRELRRQAADGVEDAIQQLRSMGLDPGAGAKPGVGKTENVPKIIREERTPKSGALLGEKGQKLPKGVLPVGKHEVGEINDRSLHNSRKRTKLEGKTEENLLEAQEKGEKLAQEGLASDSALR</sequence>
<dbReference type="Gene3D" id="2.40.50.140">
    <property type="entry name" value="Nucleic acid-binding proteins"/>
    <property type="match status" value="1"/>
</dbReference>
<dbReference type="Proteomes" id="UP000230605">
    <property type="component" value="Chromosome 8"/>
</dbReference>
<dbReference type="OrthoDB" id="274752at2759"/>
<feature type="compositionally biased region" description="Basic and acidic residues" evidence="4">
    <location>
        <begin position="280"/>
        <end position="300"/>
    </location>
</feature>
<dbReference type="GO" id="GO:0003735">
    <property type="term" value="F:structural constituent of ribosome"/>
    <property type="evidence" value="ECO:0007669"/>
    <property type="project" value="InterPro"/>
</dbReference>
<evidence type="ECO:0000313" key="6">
    <source>
        <dbReference type="EMBL" id="WPB07264.1"/>
    </source>
</evidence>
<evidence type="ECO:0000313" key="7">
    <source>
        <dbReference type="Proteomes" id="UP000230605"/>
    </source>
</evidence>
<evidence type="ECO:0000256" key="2">
    <source>
        <dbReference type="ARBA" id="ARBA00022980"/>
    </source>
</evidence>
<gene>
    <name evidence="5" type="ORF">CB0940_10543</name>
    <name evidence="6" type="ORF">RHO25_011925</name>
</gene>
<evidence type="ECO:0000313" key="8">
    <source>
        <dbReference type="Proteomes" id="UP001302367"/>
    </source>
</evidence>
<dbReference type="InterPro" id="IPR000266">
    <property type="entry name" value="Ribosomal_uS17"/>
</dbReference>
<evidence type="ECO:0008006" key="9">
    <source>
        <dbReference type="Google" id="ProtNLM"/>
    </source>
</evidence>
<evidence type="ECO:0000313" key="5">
    <source>
        <dbReference type="EMBL" id="PIA96274.1"/>
    </source>
</evidence>
<dbReference type="SUPFAM" id="SSF50249">
    <property type="entry name" value="Nucleic acid-binding proteins"/>
    <property type="match status" value="1"/>
</dbReference>
<protein>
    <recommendedName>
        <fullName evidence="9">37S ribosomal protein S17, mitochondrial</fullName>
    </recommendedName>
</protein>
<dbReference type="InterPro" id="IPR039193">
    <property type="entry name" value="Ribosomal_uS17m_metazoa"/>
</dbReference>
<name>A0A2G5HUQ8_CERBT</name>
<comment type="similarity">
    <text evidence="1">Belongs to the universal ribosomal protein uS17 family.</text>
</comment>
<dbReference type="EMBL" id="CP134191">
    <property type="protein sequence ID" value="WPB07264.1"/>
    <property type="molecule type" value="Genomic_DNA"/>
</dbReference>
<dbReference type="GO" id="GO:0005763">
    <property type="term" value="C:mitochondrial small ribosomal subunit"/>
    <property type="evidence" value="ECO:0007669"/>
    <property type="project" value="InterPro"/>
</dbReference>
<dbReference type="EMBL" id="LKMD01000103">
    <property type="protein sequence ID" value="PIA96274.1"/>
    <property type="molecule type" value="Genomic_DNA"/>
</dbReference>
<accession>A0A2G5HUQ8</accession>
<dbReference type="CDD" id="cd00364">
    <property type="entry name" value="Ribosomal_uS17"/>
    <property type="match status" value="1"/>
</dbReference>
<organism evidence="5 7">
    <name type="scientific">Cercospora beticola</name>
    <name type="common">Sugarbeet leaf spot fungus</name>
    <dbReference type="NCBI Taxonomy" id="122368"/>
    <lineage>
        <taxon>Eukaryota</taxon>
        <taxon>Fungi</taxon>
        <taxon>Dikarya</taxon>
        <taxon>Ascomycota</taxon>
        <taxon>Pezizomycotina</taxon>
        <taxon>Dothideomycetes</taxon>
        <taxon>Dothideomycetidae</taxon>
        <taxon>Mycosphaerellales</taxon>
        <taxon>Mycosphaerellaceae</taxon>
        <taxon>Cercospora</taxon>
    </lineage>
</organism>
<dbReference type="InterPro" id="IPR012340">
    <property type="entry name" value="NA-bd_OB-fold"/>
</dbReference>
<feature type="compositionally biased region" description="Basic and acidic residues" evidence="4">
    <location>
        <begin position="260"/>
        <end position="272"/>
    </location>
</feature>
<dbReference type="Pfam" id="PF00366">
    <property type="entry name" value="Ribosomal_S17"/>
    <property type="match status" value="1"/>
</dbReference>
<dbReference type="AlphaFoldDB" id="A0A2G5HUQ8"/>
<dbReference type="PANTHER" id="PTHR24088:SF0">
    <property type="entry name" value="SMALL RIBOSOMAL SUBUNIT PROTEIN US17M"/>
    <property type="match status" value="1"/>
</dbReference>
<dbReference type="Proteomes" id="UP001302367">
    <property type="component" value="Chromosome 8"/>
</dbReference>
<feature type="region of interest" description="Disordered" evidence="4">
    <location>
        <begin position="239"/>
        <end position="311"/>
    </location>
</feature>
<keyword evidence="8" id="KW-1185">Reference proteome</keyword>
<dbReference type="GO" id="GO:0032543">
    <property type="term" value="P:mitochondrial translation"/>
    <property type="evidence" value="ECO:0007669"/>
    <property type="project" value="TreeGrafter"/>
</dbReference>
<reference evidence="6 8" key="2">
    <citation type="submission" date="2023-09" db="EMBL/GenBank/DDBJ databases">
        <title>Complete-Gapless Cercospora beticola genome.</title>
        <authorList>
            <person name="Wyatt N.A."/>
            <person name="Spanner R.E."/>
            <person name="Bolton M.D."/>
        </authorList>
    </citation>
    <scope>NUCLEOTIDE SEQUENCE [LARGE SCALE GENOMIC DNA]</scope>
    <source>
        <strain evidence="6">Cb09-40</strain>
    </source>
</reference>
<dbReference type="PANTHER" id="PTHR24088">
    <property type="entry name" value="28S RIBOSOMAL PROTEIN S17, MITOCHONDRIAL"/>
    <property type="match status" value="1"/>
</dbReference>
<proteinExistence type="inferred from homology"/>
<evidence type="ECO:0000256" key="3">
    <source>
        <dbReference type="ARBA" id="ARBA00023274"/>
    </source>
</evidence>
<evidence type="ECO:0000256" key="1">
    <source>
        <dbReference type="ARBA" id="ARBA00010254"/>
    </source>
</evidence>
<reference evidence="5 7" key="1">
    <citation type="submission" date="2015-10" db="EMBL/GenBank/DDBJ databases">
        <title>The cercosporin biosynthetic gene cluster was horizontally transferred to several fungal lineages and shown to be expanded in Cercospora beticola based on microsynteny with recipient genomes.</title>
        <authorList>
            <person name="De Jonge R."/>
            <person name="Ebert M.K."/>
            <person name="Suttle J.C."/>
            <person name="Jurick Ii W.M."/>
            <person name="Secor G.A."/>
            <person name="Thomma B.P."/>
            <person name="Van De Peer Y."/>
            <person name="Bolton M.D."/>
        </authorList>
    </citation>
    <scope>NUCLEOTIDE SEQUENCE [LARGE SCALE GENOMIC DNA]</scope>
    <source>
        <strain evidence="5 7">09-40</strain>
    </source>
</reference>
<evidence type="ECO:0000256" key="4">
    <source>
        <dbReference type="SAM" id="MobiDB-lite"/>
    </source>
</evidence>
<keyword evidence="3" id="KW-0687">Ribonucleoprotein</keyword>
<keyword evidence="2" id="KW-0689">Ribosomal protein</keyword>